<name>A0ABT2MK29_9CYAN</name>
<evidence type="ECO:0000313" key="2">
    <source>
        <dbReference type="Proteomes" id="UP001525890"/>
    </source>
</evidence>
<dbReference type="RefSeq" id="WP_261235097.1">
    <property type="nucleotide sequence ID" value="NZ_JAMXFF010000002.1"/>
</dbReference>
<evidence type="ECO:0000313" key="1">
    <source>
        <dbReference type="EMBL" id="MCT7965078.1"/>
    </source>
</evidence>
<reference evidence="1 2" key="1">
    <citation type="journal article" date="2022" name="Front. Microbiol.">
        <title>High genomic differentiation and limited gene flow indicate recent cryptic speciation within the genus Laspinema (cyanobacteria).</title>
        <authorList>
            <person name="Stanojkovic A."/>
            <person name="Skoupy S."/>
            <person name="Skaloud P."/>
            <person name="Dvorak P."/>
        </authorList>
    </citation>
    <scope>NUCLEOTIDE SEQUENCE [LARGE SCALE GENOMIC DNA]</scope>
    <source>
        <strain evidence="1 2">D2a</strain>
    </source>
</reference>
<keyword evidence="2" id="KW-1185">Reference proteome</keyword>
<gene>
    <name evidence="1" type="ORF">NG799_01865</name>
</gene>
<proteinExistence type="predicted"/>
<dbReference type="Proteomes" id="UP001525890">
    <property type="component" value="Unassembled WGS sequence"/>
</dbReference>
<sequence>METLTPSEIELMEYVEKGGEKEVELLPALERLSKTGATKCRIEFVEQLQRSQLIDGAVSSSRDLMAGETGDFSIKAFENTAIAKLVIKLCLGFKKFKLCLSIEL</sequence>
<dbReference type="EMBL" id="JAMXFF010000002">
    <property type="protein sequence ID" value="MCT7965078.1"/>
    <property type="molecule type" value="Genomic_DNA"/>
</dbReference>
<comment type="caution">
    <text evidence="1">The sequence shown here is derived from an EMBL/GenBank/DDBJ whole genome shotgun (WGS) entry which is preliminary data.</text>
</comment>
<organism evidence="1 2">
    <name type="scientific">Laspinema palackyanum D2a</name>
    <dbReference type="NCBI Taxonomy" id="2953684"/>
    <lineage>
        <taxon>Bacteria</taxon>
        <taxon>Bacillati</taxon>
        <taxon>Cyanobacteriota</taxon>
        <taxon>Cyanophyceae</taxon>
        <taxon>Oscillatoriophycideae</taxon>
        <taxon>Oscillatoriales</taxon>
        <taxon>Laspinemataceae</taxon>
        <taxon>Laspinema</taxon>
        <taxon>Laspinema palackyanum</taxon>
    </lineage>
</organism>
<protein>
    <submittedName>
        <fullName evidence="1">Uncharacterized protein</fullName>
    </submittedName>
</protein>
<accession>A0ABT2MK29</accession>